<dbReference type="PROSITE" id="PS51257">
    <property type="entry name" value="PROKAR_LIPOPROTEIN"/>
    <property type="match status" value="1"/>
</dbReference>
<keyword evidence="4" id="KW-1185">Reference proteome</keyword>
<name>A0ABT7GTH3_9ACTN</name>
<dbReference type="Proteomes" id="UP001223390">
    <property type="component" value="Unassembled WGS sequence"/>
</dbReference>
<dbReference type="RefSeq" id="WP_285342621.1">
    <property type="nucleotide sequence ID" value="NZ_JASITI010000015.1"/>
</dbReference>
<feature type="signal peptide" evidence="2">
    <location>
        <begin position="1"/>
        <end position="24"/>
    </location>
</feature>
<feature type="region of interest" description="Disordered" evidence="1">
    <location>
        <begin position="28"/>
        <end position="52"/>
    </location>
</feature>
<proteinExistence type="predicted"/>
<keyword evidence="2" id="KW-0732">Signal</keyword>
<protein>
    <recommendedName>
        <fullName evidence="5">Lipoprotein</fullName>
    </recommendedName>
</protein>
<feature type="compositionally biased region" description="Low complexity" evidence="1">
    <location>
        <begin position="40"/>
        <end position="52"/>
    </location>
</feature>
<comment type="caution">
    <text evidence="3">The sequence shown here is derived from an EMBL/GenBank/DDBJ whole genome shotgun (WGS) entry which is preliminary data.</text>
</comment>
<dbReference type="EMBL" id="JASITI010000015">
    <property type="protein sequence ID" value="MDK9496893.1"/>
    <property type="molecule type" value="Genomic_DNA"/>
</dbReference>
<gene>
    <name evidence="3" type="ORF">QEZ40_001524</name>
</gene>
<evidence type="ECO:0000313" key="4">
    <source>
        <dbReference type="Proteomes" id="UP001223390"/>
    </source>
</evidence>
<reference evidence="3 4" key="1">
    <citation type="submission" date="2023-05" db="EMBL/GenBank/DDBJ databases">
        <title>Sequencing and Assembly of Streptomyces sp. NP73.</title>
        <authorList>
            <person name="Konwar A.N."/>
            <person name="Saikia K."/>
            <person name="Thakur D."/>
        </authorList>
    </citation>
    <scope>NUCLEOTIDE SEQUENCE [LARGE SCALE GENOMIC DNA]</scope>
    <source>
        <strain evidence="3 4">NP73</strain>
    </source>
</reference>
<organism evidence="3 4">
    <name type="scientific">Streptomyces katrae</name>
    <dbReference type="NCBI Taxonomy" id="68223"/>
    <lineage>
        <taxon>Bacteria</taxon>
        <taxon>Bacillati</taxon>
        <taxon>Actinomycetota</taxon>
        <taxon>Actinomycetes</taxon>
        <taxon>Kitasatosporales</taxon>
        <taxon>Streptomycetaceae</taxon>
        <taxon>Streptomyces</taxon>
    </lineage>
</organism>
<evidence type="ECO:0000313" key="3">
    <source>
        <dbReference type="EMBL" id="MDK9496893.1"/>
    </source>
</evidence>
<evidence type="ECO:0000256" key="2">
    <source>
        <dbReference type="SAM" id="SignalP"/>
    </source>
</evidence>
<evidence type="ECO:0008006" key="5">
    <source>
        <dbReference type="Google" id="ProtNLM"/>
    </source>
</evidence>
<accession>A0ABT7GTH3</accession>
<evidence type="ECO:0000256" key="1">
    <source>
        <dbReference type="SAM" id="MobiDB-lite"/>
    </source>
</evidence>
<feature type="chain" id="PRO_5047334820" description="Lipoprotein" evidence="2">
    <location>
        <begin position="25"/>
        <end position="258"/>
    </location>
</feature>
<sequence length="258" mass="25814">MRTAFVRRAVLTASAVSLSLLATACGSDSGDSGKKDDAKGPQQSAPAAAAAKGKSAAELAPLLVAQADLPEHKVEADAAAKAAAGATAGADKPECKPLVQLQTLVPVGKPAGTATIAATEKPKKPSEGASLDDKLDALKGGLAVTRTSVGLASYDGKGAEEAFGALKTASTACAAGYTVTQDAEKTRIEKVAPSAAVTGGDEALAYNTVMDLKDGDKATMQFVVVRKGNTLATFYAMNVTGAAAQPKAVVEAQVKKLG</sequence>